<dbReference type="PROSITE" id="PS51257">
    <property type="entry name" value="PROKAR_LIPOPROTEIN"/>
    <property type="match status" value="1"/>
</dbReference>
<dbReference type="FunFam" id="2.40.420.20:FF:000001">
    <property type="entry name" value="Efflux RND transporter periplasmic adaptor subunit"/>
    <property type="match status" value="1"/>
</dbReference>
<dbReference type="InterPro" id="IPR058624">
    <property type="entry name" value="MdtA-like_HH"/>
</dbReference>
<dbReference type="NCBIfam" id="TIGR01730">
    <property type="entry name" value="RND_mfp"/>
    <property type="match status" value="1"/>
</dbReference>
<feature type="compositionally biased region" description="Gly residues" evidence="4">
    <location>
        <begin position="38"/>
        <end position="48"/>
    </location>
</feature>
<evidence type="ECO:0000313" key="9">
    <source>
        <dbReference type="EMBL" id="PAU82296.1"/>
    </source>
</evidence>
<organism evidence="9 10">
    <name type="scientific">Halovibrio salipaludis</name>
    <dbReference type="NCBI Taxonomy" id="2032626"/>
    <lineage>
        <taxon>Bacteria</taxon>
        <taxon>Pseudomonadati</taxon>
        <taxon>Pseudomonadota</taxon>
        <taxon>Gammaproteobacteria</taxon>
        <taxon>Oceanospirillales</taxon>
        <taxon>Halomonadaceae</taxon>
        <taxon>Halovibrio</taxon>
    </lineage>
</organism>
<dbReference type="InterPro" id="IPR058625">
    <property type="entry name" value="MdtA-like_BSH"/>
</dbReference>
<dbReference type="Gene3D" id="2.40.30.170">
    <property type="match status" value="1"/>
</dbReference>
<dbReference type="InterPro" id="IPR058627">
    <property type="entry name" value="MdtA-like_C"/>
</dbReference>
<comment type="caution">
    <text evidence="9">The sequence shown here is derived from an EMBL/GenBank/DDBJ whole genome shotgun (WGS) entry which is preliminary data.</text>
</comment>
<evidence type="ECO:0000256" key="3">
    <source>
        <dbReference type="SAM" id="Coils"/>
    </source>
</evidence>
<dbReference type="Proteomes" id="UP000218896">
    <property type="component" value="Unassembled WGS sequence"/>
</dbReference>
<dbReference type="Gene3D" id="2.40.420.20">
    <property type="match status" value="1"/>
</dbReference>
<dbReference type="EMBL" id="NSKD01000001">
    <property type="protein sequence ID" value="PAU82296.1"/>
    <property type="molecule type" value="Genomic_DNA"/>
</dbReference>
<feature type="domain" description="Multidrug resistance protein MdtA-like alpha-helical hairpin" evidence="5">
    <location>
        <begin position="119"/>
        <end position="188"/>
    </location>
</feature>
<dbReference type="InterPro" id="IPR058626">
    <property type="entry name" value="MdtA-like_b-barrel"/>
</dbReference>
<feature type="coiled-coil region" evidence="3">
    <location>
        <begin position="119"/>
        <end position="186"/>
    </location>
</feature>
<evidence type="ECO:0000313" key="10">
    <source>
        <dbReference type="Proteomes" id="UP000218896"/>
    </source>
</evidence>
<dbReference type="SUPFAM" id="SSF111369">
    <property type="entry name" value="HlyD-like secretion proteins"/>
    <property type="match status" value="1"/>
</dbReference>
<gene>
    <name evidence="9" type="ORF">CK501_03890</name>
</gene>
<feature type="domain" description="Multidrug resistance protein MdtA-like barrel-sandwich hybrid" evidence="6">
    <location>
        <begin position="78"/>
        <end position="219"/>
    </location>
</feature>
<feature type="region of interest" description="Disordered" evidence="4">
    <location>
        <begin position="38"/>
        <end position="57"/>
    </location>
</feature>
<keyword evidence="10" id="KW-1185">Reference proteome</keyword>
<feature type="domain" description="Multidrug resistance protein MdtA-like C-terminal permuted SH3" evidence="8">
    <location>
        <begin position="317"/>
        <end position="377"/>
    </location>
</feature>
<evidence type="ECO:0000259" key="5">
    <source>
        <dbReference type="Pfam" id="PF25876"/>
    </source>
</evidence>
<keyword evidence="3" id="KW-0175">Coiled coil</keyword>
<dbReference type="OrthoDB" id="9800613at2"/>
<dbReference type="GO" id="GO:0022857">
    <property type="term" value="F:transmembrane transporter activity"/>
    <property type="evidence" value="ECO:0007669"/>
    <property type="project" value="InterPro"/>
</dbReference>
<dbReference type="Pfam" id="PF25917">
    <property type="entry name" value="BSH_RND"/>
    <property type="match status" value="1"/>
</dbReference>
<dbReference type="Pfam" id="PF25944">
    <property type="entry name" value="Beta-barrel_RND"/>
    <property type="match status" value="1"/>
</dbReference>
<comment type="subcellular location">
    <subcellularLocation>
        <location evidence="1">Cell inner membrane</location>
        <topology evidence="1">Lipid-anchor</topology>
    </subcellularLocation>
</comment>
<sequence length="402" mass="43160">MNQLTRTDVRGSSRARRIGGLSTALVLTLGLTACGGSGDGGQGQKGGGTPPPPVSVTEVQTEDVTIREDYAGRVRGAREVAVRARVEGVLEERLYDEGKVVKQGQPLFRIDPEPFEVALQAAEAQLQSARADLNQAEREWNRVSSLYEKNAVSERERDNAQSAFELAQAQVAVAEAEVERAELELGYTDVEAPVTGVTGLETQSEGNLIERGTELTHITQMNPVHVRFALPENDAAARRRAREAMQSGSNGDHRSTAKLILPDGSEYEHTGTIDFTASTIDPETGTVTARAVFPNKEQRIVPGQFVRIRVKLNTLEDVMTVPAKAVSDGGNGGLQVFVLDDDNKAQPRSVETGQVVDGRRIITDGLEAGERVVVGGMAGIRQPGMKVKVENGQKGQNGGESN</sequence>
<dbReference type="GO" id="GO:0005886">
    <property type="term" value="C:plasma membrane"/>
    <property type="evidence" value="ECO:0007669"/>
    <property type="project" value="UniProtKB-SubCell"/>
</dbReference>
<evidence type="ECO:0000256" key="4">
    <source>
        <dbReference type="SAM" id="MobiDB-lite"/>
    </source>
</evidence>
<evidence type="ECO:0000256" key="1">
    <source>
        <dbReference type="ARBA" id="ARBA00004519"/>
    </source>
</evidence>
<dbReference type="InterPro" id="IPR006143">
    <property type="entry name" value="RND_pump_MFP"/>
</dbReference>
<accession>A0A2A2FA33</accession>
<protein>
    <submittedName>
        <fullName evidence="9">Efflux transporter periplasmic adaptor subunit</fullName>
    </submittedName>
</protein>
<reference evidence="9 10" key="1">
    <citation type="submission" date="2017-08" db="EMBL/GenBank/DDBJ databases">
        <title>Halovibrio sewagensis sp. nov., isolated from wastewater of high salinity.</title>
        <authorList>
            <person name="Dong X."/>
            <person name="Zhang G."/>
        </authorList>
    </citation>
    <scope>NUCLEOTIDE SEQUENCE [LARGE SCALE GENOMIC DNA]</scope>
    <source>
        <strain evidence="9 10">YL5-2</strain>
    </source>
</reference>
<dbReference type="Pfam" id="PF25967">
    <property type="entry name" value="RND-MFP_C"/>
    <property type="match status" value="1"/>
</dbReference>
<feature type="domain" description="Multidrug resistance protein MdtA-like beta-barrel" evidence="7">
    <location>
        <begin position="223"/>
        <end position="313"/>
    </location>
</feature>
<evidence type="ECO:0000256" key="2">
    <source>
        <dbReference type="ARBA" id="ARBA00009477"/>
    </source>
</evidence>
<dbReference type="Gene3D" id="1.10.287.470">
    <property type="entry name" value="Helix hairpin bin"/>
    <property type="match status" value="1"/>
</dbReference>
<evidence type="ECO:0000259" key="7">
    <source>
        <dbReference type="Pfam" id="PF25944"/>
    </source>
</evidence>
<dbReference type="RefSeq" id="WP_095616390.1">
    <property type="nucleotide sequence ID" value="NZ_NSKD01000001.1"/>
</dbReference>
<evidence type="ECO:0000259" key="6">
    <source>
        <dbReference type="Pfam" id="PF25917"/>
    </source>
</evidence>
<dbReference type="AlphaFoldDB" id="A0A2A2FA33"/>
<dbReference type="Gene3D" id="2.40.50.100">
    <property type="match status" value="1"/>
</dbReference>
<comment type="similarity">
    <text evidence="2">Belongs to the membrane fusion protein (MFP) (TC 8.A.1) family.</text>
</comment>
<dbReference type="PANTHER" id="PTHR30158">
    <property type="entry name" value="ACRA/E-RELATED COMPONENT OF DRUG EFFLUX TRANSPORTER"/>
    <property type="match status" value="1"/>
</dbReference>
<evidence type="ECO:0000259" key="8">
    <source>
        <dbReference type="Pfam" id="PF25967"/>
    </source>
</evidence>
<name>A0A2A2FA33_9GAMM</name>
<dbReference type="Pfam" id="PF25876">
    <property type="entry name" value="HH_MFP_RND"/>
    <property type="match status" value="1"/>
</dbReference>
<proteinExistence type="inferred from homology"/>
<dbReference type="GO" id="GO:0046677">
    <property type="term" value="P:response to antibiotic"/>
    <property type="evidence" value="ECO:0007669"/>
    <property type="project" value="TreeGrafter"/>
</dbReference>